<gene>
    <name evidence="1" type="ORF">VM1G_11488</name>
</gene>
<evidence type="ECO:0000313" key="1">
    <source>
        <dbReference type="EMBL" id="KUI67929.1"/>
    </source>
</evidence>
<protein>
    <submittedName>
        <fullName evidence="1">Uncharacterized protein</fullName>
    </submittedName>
</protein>
<keyword evidence="2" id="KW-1185">Reference proteome</keyword>
<dbReference type="EMBL" id="CM003100">
    <property type="protein sequence ID" value="KUI67929.1"/>
    <property type="molecule type" value="Genomic_DNA"/>
</dbReference>
<name>A0A194VUP4_CYTMA</name>
<reference evidence="1" key="1">
    <citation type="submission" date="2014-12" db="EMBL/GenBank/DDBJ databases">
        <title>Genome Sequence of Valsa Canker Pathogens Uncovers a Specific Adaption of Colonization on Woody Bark.</title>
        <authorList>
            <person name="Yin Z."/>
            <person name="Liu H."/>
            <person name="Gao X."/>
            <person name="Li Z."/>
            <person name="Song N."/>
            <person name="Ke X."/>
            <person name="Dai Q."/>
            <person name="Wu Y."/>
            <person name="Sun Y."/>
            <person name="Xu J.-R."/>
            <person name="Kang Z.K."/>
            <person name="Wang L."/>
            <person name="Huang L."/>
        </authorList>
    </citation>
    <scope>NUCLEOTIDE SEQUENCE [LARGE SCALE GENOMIC DNA]</scope>
    <source>
        <strain evidence="1">03-8</strain>
    </source>
</reference>
<evidence type="ECO:0000313" key="2">
    <source>
        <dbReference type="Proteomes" id="UP000078559"/>
    </source>
</evidence>
<dbReference type="AlphaFoldDB" id="A0A194VUP4"/>
<dbReference type="Proteomes" id="UP000078559">
    <property type="component" value="Chromosome 3"/>
</dbReference>
<accession>A0A194VUP4</accession>
<sequence length="96" mass="10673">MTILRSVRRAKGQDIDKAVGQRASYRRGCRPTGKILTRLSAKRQDIDRLSAKGQDIDKISAKRQGIDMLSAKRQNIDTLSVKGMISANKDKDETAT</sequence>
<organism evidence="1 2">
    <name type="scientific">Cytospora mali</name>
    <name type="common">Apple Valsa canker fungus</name>
    <name type="synonym">Valsa mali</name>
    <dbReference type="NCBI Taxonomy" id="578113"/>
    <lineage>
        <taxon>Eukaryota</taxon>
        <taxon>Fungi</taxon>
        <taxon>Dikarya</taxon>
        <taxon>Ascomycota</taxon>
        <taxon>Pezizomycotina</taxon>
        <taxon>Sordariomycetes</taxon>
        <taxon>Sordariomycetidae</taxon>
        <taxon>Diaporthales</taxon>
        <taxon>Cytosporaceae</taxon>
        <taxon>Cytospora</taxon>
    </lineage>
</organism>
<proteinExistence type="predicted"/>